<dbReference type="SUPFAM" id="SSF54001">
    <property type="entry name" value="Cysteine proteinases"/>
    <property type="match status" value="1"/>
</dbReference>
<dbReference type="InterPro" id="IPR056823">
    <property type="entry name" value="TEN-like_YD-shell"/>
</dbReference>
<sequence length="3589" mass="392566">MIARTVLKSTRLRLAHTWRRAFIAAALSLSVVALAQTDEPAVDAAESPIVRALLNGEDARALIAQAKAQATPGGDRPDTAERTAVGEYASALSQLRQRIDAARRGGSPNEAGKRHASLGDAIGQVRATGLLVQARMDALAHDVSSRRLPAVATERLRERSAAIHAYVQRLDQAVATLSTQLSASRALPDAVFAEVEALLASDHRDAPIYGAQLPTHRPRLAPREPALTPVIRPSYANADEEITPTADDLASTSDTPLGKEILAKAASLDYDYTRIHDFVRGQIRTEWYAGARKGAVGTLTSGAGNDVDQASLLIALLRASSAPARYVKGVLEWPVEDLAASLGVREDKVGQALTAAGIANSPVYNARITGYRIEQVYVSAYVPYSAYRGTTVDMSGKTWIPLAPALKPTRFTRARMALAAAQIDVRGFMDAYLQQSRTRSPFDTLRQQVSDFLAVQTPPRVYDEQLAQQAVDAPPLELLPASLPALTVAATGEFATLPDALRQRVRIVLRAGETADSPIVLDTTQPVADLVHRRVSITYQPASIDDGRITDSYGGMASTPPALYQVRPALMIQGSSRALGSGALDVGQSHRIDITVSGPAGTTEMSQVLTAGGLASLALNVGRENYDFEATNAFVAGDSEFPAARILGSAGKEYLSTWTKADNDLARLIGVGVVRPFPTAALLISQYRVDRVAGIVDRMEWRGVALDAALHPVEPFAHINSATAESDWMALSALHGSWLEHHQFEDMWHVDSISADKGLVLARAAGQTVETVTAATGTAMLNHPPAVIAAIQAWLSRGYVVDVPRQPVTYKAWTGSVWRVRSLSTGEAGYFISGGLAGGATALPPELWFVEDLAYLLGNPYSGGPNLNHNAGAVLSISSAAQSQEAEAGQPLARDLTALVLDIDGRPVKNAAVTFRVTSGGGKLTNADATDVAMIVARTDVAGRVAVKLKVGERISDIGRYKQEPAMAFPQWQGYNEVEVSAAAHVGTLVSGEPYRAYSNPAAPAAVKYDGSTTRRLAPSLGYLNFRARVVDRFDNPISNVPLSISATTTFTNYCLTEDGQKIDATLFASETPEVCPPGVLTLTGNACTLPAITMLSRPGGAAFNVVPPNVLGARVNVALAAAGASNSLSLATADDAFGCSDGGTVAVAWNYLPFNGYSFLLGDTSTILDAARPGELIPVPVRTDLFRRRIENGVTTWKPLVNATVRFNLTNGSGENFHAVGPGTYLFDLRAGPQPGPIYGDVTFSNGEEALELPARGRATGPNGEIVHGWSVDPAAPQVNPNPIALTPFNASDAPLTFTANFLPDGYYASPIRIELLKDGEPLSAAGAPIGGRLFGYRTPRGRIFEPNHRYSVRTVLNDGTPFRMQSAETTIRFGRTIVAGYGMISGEVNTTPAAPKAASTAASDPFAIIALLQNRFPKTLDMNQDLEVSTGTACVIGVRFGYVLSQPAKVSLSFEQLDGAGNASGQVAWQALQDVTLDEGLHDVLIDPARLSLGDFRYTLRAETAGGDVETYHGIASNRANTHEPLPLAHSFVKGVDVHSGEAVVTEADIVLRSPGVGPSLVRTYASHSGNKPGFFGRGWNVEMEGQVITSECGERIVLGQGGQGQRFAPMGNDTYRALHGYHGTLKGSGDAYDFWSKDGTHYRYDQADTRGPRLTKITDAKGYSVSFEWEMNQGQPRVRRITDGQRSIFLNYAVKRVDRQFAGITIVDLYTVVSSATGPDGLRASYEYDDLANLKRVVLQDGTGKGRRVTGYDYQDFGGTLISTPSGQAGYYVFGQRLTGVRDEIAVTERKYFYEMGWSGVFAGATGTQIQYLPAQRVIKIDDNTKVTGFKYEGVRGLEAVKTTVTDPRNAETQYFMNVRGAAERVVDAAGTTQTEWNMEHRQPAIVTDALQTTTEYRYDDFGNKTKETISHANGTLVREWRYWPPEQFGGTVKDRVRDYVDARALVTSYTYSNRGVRLTVERGGITETEVYGAGREPERRIDGNGKVWHLTYDDNGFPRTVRDPNGNTAETTFDVRGRKVKEVDGNGHATSWTYDARDRVLVTTYPAITAGVATESTTYLDAQRQRRVKNTRNYLTIYDEDAFGRVLFERVIDGERRFEYDDNGNMTLSTDYAGHETHYLYDAVNRLTDKNEPEGRHTHYEHDALGHVTQETVSAPGEEPRTTEYKYEDANYARTHVRRALQTPGGVQWLETVTRFDGNGNAERSVDALQRQTVRIFDARDRLESVTEPLGKVTTYTYDGADRKRTETRNNIGGSGAQKREWIYDDGGRLTQTIDAEGGHRFLGYDDGTNVTSRIDARGHVTTYVYDARNNLTDTIGPEAGQKTSYGYDLGGLRTSEKWANGREIVREYDARGRLKEARDAQGVLETYTYYADGMVWTQQDADGRTTINSYDDLNRLEKQTLPTADGLARIRQYTYTLGDEVATDTDPRSYVTTHTYDTVGRRVGTRYPAVDGVVAETSTAYDAVGNVIHETNARGQTTDYFVNALNQRYEQHDPPLPTGERLTQIWTHDTEGNVLTHQDRRGILSVTRYDRENRVVGRARDNRILETLLLDEEGNVEEHRDALNRLTTSIYDKANRRTSEQRPLGARRSWTYTPMNDVETVTDADYRTTTSTYTKRRFLETVTLAGETTRYTYDGMGHRRTMQRPKGEAYTWEYRYDDAGRLQYVIDPNRATTTFKYDASDNRTKIIDARTHTTTFAYDARNRLTGKIYPDNAAWTWKYDGDNNKTQTITPNQRTMIHVPDALNRLVETQYVDAPAGEVSKTAYTYDGNGNPRTITETTGTTTTTETRKYDPFDRLEYVDTNGRHHEYRYDAVGNRTHLIDHEGQATVWTFDELNRNTAIAIPGQGTTGQSHTLSGLLDTVTRPDGSTSVTKYDPAGRIESVTHSKANAAIARYGYRYDFNGNRIEQKESNGHLTMADEVTIYRYDDADRLKEIEEQGTTPRLTTYELDEVGNRVKEVVKVNNAIISDSTNVFDDRDQLTSRTDPTAGIAVTQNYDDNGNLKWQGSGTIARSYHYDARDRMVVLEQTGSPDLSFRYDSQGLRQEKSNGTQTTRYHYDQQSLLTETNAIGNPTRRYHYSAEQLLGETTVGAQETLRYYLLDALKSPIALLTKEGAVSARTSWDAFGEIRGQQGTNGQVTTPNREGARAELISTDEQPVGFTGYVKDSESGLYYAKARYMDPATARFTTEDPEAGKDMEPPSLHRYLYAYANPTVYTDPTGRCPGCSWRMSYANAESDEERERVLRKLANTDKTAGRTTGVALGLTAPIRSVRSVLSDYGSDDPSAQARMAARWQQLEAMNDEVRHAMLDGGVPGVAKWYFKGLGTRIGESAAKTVIAGDNGDYVGEGEAGTELAGIVAEAAGVAASAVAGVRGSTSALRVAEGGSGAPVGVPLRKVEPPTWEQRLAMNAENDFRGDDLSAGRSASTLGQTVDTTVYRFYDPHYPLMASNPRNKYRFSNPAARSTGGDAYFAGHASAAFGEVRQNTQGKNLFAGRLEGGNVLDLTNPDIAKAYGVDMKEIGRHATGPDYKEYGYPQSVGNRALSDGYSAIRYPSVQAPGSANIVIFDGKHQDFEMTPIFDVPDSQR</sequence>
<evidence type="ECO:0000256" key="1">
    <source>
        <dbReference type="ARBA" id="ARBA00022737"/>
    </source>
</evidence>
<dbReference type="Pfam" id="PF20148">
    <property type="entry name" value="DUF6531"/>
    <property type="match status" value="1"/>
</dbReference>
<protein>
    <submittedName>
        <fullName evidence="7">RES domain-containing protein</fullName>
    </submittedName>
</protein>
<dbReference type="InterPro" id="IPR014914">
    <property type="entry name" value="RES_dom"/>
</dbReference>
<evidence type="ECO:0000259" key="5">
    <source>
        <dbReference type="Pfam" id="PF20148"/>
    </source>
</evidence>
<reference evidence="7" key="1">
    <citation type="submission" date="2022-09" db="EMBL/GenBank/DDBJ databases">
        <title>Tahibacter sp. nov., isolated from a fresh water.</title>
        <authorList>
            <person name="Baek J.H."/>
            <person name="Lee J.K."/>
            <person name="Kim J.M."/>
            <person name="Jeon C.O."/>
        </authorList>
    </citation>
    <scope>NUCLEOTIDE SEQUENCE</scope>
    <source>
        <strain evidence="7">W38</strain>
    </source>
</reference>
<dbReference type="Pfam" id="PF01841">
    <property type="entry name" value="Transglut_core"/>
    <property type="match status" value="1"/>
</dbReference>
<dbReference type="InterPro" id="IPR006530">
    <property type="entry name" value="YD"/>
</dbReference>
<dbReference type="EMBL" id="CP104694">
    <property type="protein sequence ID" value="UXI67070.1"/>
    <property type="molecule type" value="Genomic_DNA"/>
</dbReference>
<dbReference type="Gene3D" id="2.180.10.10">
    <property type="entry name" value="RHS repeat-associated core"/>
    <property type="match status" value="6"/>
</dbReference>
<keyword evidence="1" id="KW-0677">Repeat</keyword>
<feature type="domain" description="Transglutaminase-like" evidence="3">
    <location>
        <begin position="264"/>
        <end position="332"/>
    </location>
</feature>
<dbReference type="Proteomes" id="UP001064632">
    <property type="component" value="Chromosome"/>
</dbReference>
<evidence type="ECO:0000256" key="2">
    <source>
        <dbReference type="SAM" id="SignalP"/>
    </source>
</evidence>
<dbReference type="InterPro" id="IPR022385">
    <property type="entry name" value="Rhs_assc_core"/>
</dbReference>
<keyword evidence="2" id="KW-0732">Signal</keyword>
<feature type="domain" description="Teneurin-like YD-shell" evidence="6">
    <location>
        <begin position="2874"/>
        <end position="3142"/>
    </location>
</feature>
<proteinExistence type="predicted"/>
<evidence type="ECO:0000313" key="8">
    <source>
        <dbReference type="Proteomes" id="UP001064632"/>
    </source>
</evidence>
<dbReference type="Gene3D" id="3.10.620.30">
    <property type="match status" value="1"/>
</dbReference>
<dbReference type="NCBIfam" id="TIGR03696">
    <property type="entry name" value="Rhs_assc_core"/>
    <property type="match status" value="1"/>
</dbReference>
<gene>
    <name evidence="7" type="ORF">N4264_20295</name>
</gene>
<keyword evidence="8" id="KW-1185">Reference proteome</keyword>
<name>A0ABY6BD76_9GAMM</name>
<evidence type="ECO:0000259" key="4">
    <source>
        <dbReference type="Pfam" id="PF08808"/>
    </source>
</evidence>
<dbReference type="Pfam" id="PF05593">
    <property type="entry name" value="RHS_repeat"/>
    <property type="match status" value="2"/>
</dbReference>
<feature type="domain" description="DUF6531" evidence="5">
    <location>
        <begin position="1538"/>
        <end position="1593"/>
    </location>
</feature>
<dbReference type="PANTHER" id="PTHR32305:SF15">
    <property type="entry name" value="PROTEIN RHSA-RELATED"/>
    <property type="match status" value="1"/>
</dbReference>
<dbReference type="Pfam" id="PF25023">
    <property type="entry name" value="TEN_YD-shell"/>
    <property type="match status" value="2"/>
</dbReference>
<feature type="domain" description="RES" evidence="4">
    <location>
        <begin position="3456"/>
        <end position="3578"/>
    </location>
</feature>
<feature type="signal peptide" evidence="2">
    <location>
        <begin position="1"/>
        <end position="35"/>
    </location>
</feature>
<dbReference type="InterPro" id="IPR045351">
    <property type="entry name" value="DUF6531"/>
</dbReference>
<dbReference type="PANTHER" id="PTHR32305">
    <property type="match status" value="1"/>
</dbReference>
<accession>A0ABY6BD76</accession>
<feature type="domain" description="Teneurin-like YD-shell" evidence="6">
    <location>
        <begin position="2571"/>
        <end position="2739"/>
    </location>
</feature>
<organism evidence="7 8">
    <name type="scientific">Tahibacter amnicola</name>
    <dbReference type="NCBI Taxonomy" id="2976241"/>
    <lineage>
        <taxon>Bacteria</taxon>
        <taxon>Pseudomonadati</taxon>
        <taxon>Pseudomonadota</taxon>
        <taxon>Gammaproteobacteria</taxon>
        <taxon>Lysobacterales</taxon>
        <taxon>Rhodanobacteraceae</taxon>
        <taxon>Tahibacter</taxon>
    </lineage>
</organism>
<dbReference type="NCBIfam" id="TIGR01643">
    <property type="entry name" value="YD_repeat_2x"/>
    <property type="match status" value="2"/>
</dbReference>
<dbReference type="InterPro" id="IPR031325">
    <property type="entry name" value="RHS_repeat"/>
</dbReference>
<dbReference type="Pfam" id="PF08808">
    <property type="entry name" value="RES"/>
    <property type="match status" value="1"/>
</dbReference>
<dbReference type="InterPro" id="IPR050708">
    <property type="entry name" value="T6SS_VgrG/RHS"/>
</dbReference>
<evidence type="ECO:0000259" key="3">
    <source>
        <dbReference type="Pfam" id="PF01841"/>
    </source>
</evidence>
<dbReference type="RefSeq" id="WP_261694046.1">
    <property type="nucleotide sequence ID" value="NZ_CP104694.1"/>
</dbReference>
<evidence type="ECO:0000259" key="6">
    <source>
        <dbReference type="Pfam" id="PF25023"/>
    </source>
</evidence>
<feature type="chain" id="PRO_5046015114" evidence="2">
    <location>
        <begin position="36"/>
        <end position="3589"/>
    </location>
</feature>
<dbReference type="InterPro" id="IPR038765">
    <property type="entry name" value="Papain-like_cys_pep_sf"/>
</dbReference>
<evidence type="ECO:0000313" key="7">
    <source>
        <dbReference type="EMBL" id="UXI67070.1"/>
    </source>
</evidence>
<dbReference type="InterPro" id="IPR002931">
    <property type="entry name" value="Transglutaminase-like"/>
</dbReference>